<proteinExistence type="predicted"/>
<dbReference type="OrthoDB" id="2119228at2759"/>
<sequence length="128" mass="14304">MALSFISAIQIEVSASLEFSRLVSIPALPLPINATQHPQYEAARRIAPIWPSVQGGIVVPQSIKTMAITTPQFKAPNLSQSSSRRQSVTRVLIIGDSITRSQEGDYIWRYRIWQWFHSSRVSVKTVGP</sequence>
<gene>
    <name evidence="1" type="ORF">COCSADRAFT_355467</name>
</gene>
<dbReference type="HOGENOM" id="CLU_1959384_0_0_1"/>
<dbReference type="RefSeq" id="XP_007699010.1">
    <property type="nucleotide sequence ID" value="XM_007700820.1"/>
</dbReference>
<reference evidence="2" key="2">
    <citation type="journal article" date="2013" name="PLoS Genet.">
        <title>Comparative genome structure, secondary metabolite, and effector coding capacity across Cochliobolus pathogens.</title>
        <authorList>
            <person name="Condon B.J."/>
            <person name="Leng Y."/>
            <person name="Wu D."/>
            <person name="Bushley K.E."/>
            <person name="Ohm R.A."/>
            <person name="Otillar R."/>
            <person name="Martin J."/>
            <person name="Schackwitz W."/>
            <person name="Grimwood J."/>
            <person name="MohdZainudin N."/>
            <person name="Xue C."/>
            <person name="Wang R."/>
            <person name="Manning V.A."/>
            <person name="Dhillon B."/>
            <person name="Tu Z.J."/>
            <person name="Steffenson B.J."/>
            <person name="Salamov A."/>
            <person name="Sun H."/>
            <person name="Lowry S."/>
            <person name="LaButti K."/>
            <person name="Han J."/>
            <person name="Copeland A."/>
            <person name="Lindquist E."/>
            <person name="Barry K."/>
            <person name="Schmutz J."/>
            <person name="Baker S.E."/>
            <person name="Ciuffetti L.M."/>
            <person name="Grigoriev I.V."/>
            <person name="Zhong S."/>
            <person name="Turgeon B.G."/>
        </authorList>
    </citation>
    <scope>NUCLEOTIDE SEQUENCE [LARGE SCALE GENOMIC DNA]</scope>
    <source>
        <strain evidence="2">ND90Pr / ATCC 201652</strain>
    </source>
</reference>
<dbReference type="AlphaFoldDB" id="M2SUN0"/>
<dbReference type="KEGG" id="bsc:COCSADRAFT_355467"/>
<reference evidence="1 2" key="1">
    <citation type="journal article" date="2012" name="PLoS Pathog.">
        <title>Diverse lifestyles and strategies of plant pathogenesis encoded in the genomes of eighteen Dothideomycetes fungi.</title>
        <authorList>
            <person name="Ohm R.A."/>
            <person name="Feau N."/>
            <person name="Henrissat B."/>
            <person name="Schoch C.L."/>
            <person name="Horwitz B.A."/>
            <person name="Barry K.W."/>
            <person name="Condon B.J."/>
            <person name="Copeland A.C."/>
            <person name="Dhillon B."/>
            <person name="Glaser F."/>
            <person name="Hesse C.N."/>
            <person name="Kosti I."/>
            <person name="LaButti K."/>
            <person name="Lindquist E.A."/>
            <person name="Lucas S."/>
            <person name="Salamov A.A."/>
            <person name="Bradshaw R.E."/>
            <person name="Ciuffetti L."/>
            <person name="Hamelin R.C."/>
            <person name="Kema G.H.J."/>
            <person name="Lawrence C."/>
            <person name="Scott J.A."/>
            <person name="Spatafora J.W."/>
            <person name="Turgeon B.G."/>
            <person name="de Wit P.J.G.M."/>
            <person name="Zhong S."/>
            <person name="Goodwin S.B."/>
            <person name="Grigoriev I.V."/>
        </authorList>
    </citation>
    <scope>NUCLEOTIDE SEQUENCE [LARGE SCALE GENOMIC DNA]</scope>
    <source>
        <strain evidence="2">ND90Pr / ATCC 201652</strain>
    </source>
</reference>
<dbReference type="Proteomes" id="UP000016934">
    <property type="component" value="Unassembled WGS sequence"/>
</dbReference>
<name>M2SUN0_COCSN</name>
<protein>
    <submittedName>
        <fullName evidence="1">Carbohydrate esterase family 3 protein</fullName>
    </submittedName>
</protein>
<evidence type="ECO:0000313" key="1">
    <source>
        <dbReference type="EMBL" id="EMD66010.1"/>
    </source>
</evidence>
<keyword evidence="2" id="KW-1185">Reference proteome</keyword>
<organism evidence="1 2">
    <name type="scientific">Cochliobolus sativus (strain ND90Pr / ATCC 201652)</name>
    <name type="common">Common root rot and spot blotch fungus</name>
    <name type="synonym">Bipolaris sorokiniana</name>
    <dbReference type="NCBI Taxonomy" id="665912"/>
    <lineage>
        <taxon>Eukaryota</taxon>
        <taxon>Fungi</taxon>
        <taxon>Dikarya</taxon>
        <taxon>Ascomycota</taxon>
        <taxon>Pezizomycotina</taxon>
        <taxon>Dothideomycetes</taxon>
        <taxon>Pleosporomycetidae</taxon>
        <taxon>Pleosporales</taxon>
        <taxon>Pleosporineae</taxon>
        <taxon>Pleosporaceae</taxon>
        <taxon>Bipolaris</taxon>
    </lineage>
</organism>
<dbReference type="GeneID" id="19138373"/>
<accession>M2SUN0</accession>
<evidence type="ECO:0000313" key="2">
    <source>
        <dbReference type="Proteomes" id="UP000016934"/>
    </source>
</evidence>
<dbReference type="EMBL" id="KB445641">
    <property type="protein sequence ID" value="EMD66010.1"/>
    <property type="molecule type" value="Genomic_DNA"/>
</dbReference>